<proteinExistence type="inferred from homology"/>
<feature type="domain" description="Heme-copper oxidase subunit III family profile" evidence="10">
    <location>
        <begin position="32"/>
        <end position="208"/>
    </location>
</feature>
<evidence type="ECO:0000256" key="7">
    <source>
        <dbReference type="RuleBase" id="RU003376"/>
    </source>
</evidence>
<dbReference type="Gene3D" id="1.20.120.80">
    <property type="entry name" value="Cytochrome c oxidase, subunit III, four-helix bundle"/>
    <property type="match status" value="1"/>
</dbReference>
<dbReference type="InterPro" id="IPR013833">
    <property type="entry name" value="Cyt_c_oxidase_su3_a-hlx"/>
</dbReference>
<dbReference type="PANTHER" id="PTHR11403:SF9">
    <property type="entry name" value="CYTOCHROME C OXIDASE SUBUNIT 3"/>
    <property type="match status" value="1"/>
</dbReference>
<dbReference type="InterPro" id="IPR024791">
    <property type="entry name" value="Cyt_c/ubiquinol_Oxase_su3"/>
</dbReference>
<dbReference type="GO" id="GO:0004129">
    <property type="term" value="F:cytochrome-c oxidase activity"/>
    <property type="evidence" value="ECO:0007669"/>
    <property type="project" value="InterPro"/>
</dbReference>
<evidence type="ECO:0000256" key="8">
    <source>
        <dbReference type="SAM" id="MobiDB-lite"/>
    </source>
</evidence>
<dbReference type="PANTHER" id="PTHR11403">
    <property type="entry name" value="CYTOCHROME C OXIDASE SUBUNIT III"/>
    <property type="match status" value="1"/>
</dbReference>
<accession>A0A1I6NQD8</accession>
<dbReference type="AlphaFoldDB" id="A0A1I6NQD8"/>
<evidence type="ECO:0000256" key="2">
    <source>
        <dbReference type="ARBA" id="ARBA00010581"/>
    </source>
</evidence>
<sequence length="210" mass="23038">MSSAELHHHAQTSAPLPPHPEKATLEGRNKILGIWLLIGAETVLFACLFGTYLALRGSNMNGPTTEELFQIPMVAAATLILLTSSLTSVLGVVGMHQNNVKKVQLWFGITVLLGAAFLGLEIYEFIEYVHEGHTFTGSAFGSAFYTLIGTHGSHVLFGITWISSLMIQVARRGLTLETTPKLFVASLYWHFVDVVWVFIFTVVYLMGKVG</sequence>
<dbReference type="FunFam" id="1.20.120.80:FF:000001">
    <property type="entry name" value="Cytochrome (Ubi)quinol oxidase subunit III"/>
    <property type="match status" value="1"/>
</dbReference>
<keyword evidence="12" id="KW-1185">Reference proteome</keyword>
<gene>
    <name evidence="11" type="ORF">SAMN05444972_1019</name>
</gene>
<dbReference type="RefSeq" id="WP_091831990.1">
    <property type="nucleotide sequence ID" value="NZ_FPAA01000001.1"/>
</dbReference>
<dbReference type="CDD" id="cd02863">
    <property type="entry name" value="Ubiquinol_oxidase_III"/>
    <property type="match status" value="1"/>
</dbReference>
<keyword evidence="5 9" id="KW-1133">Transmembrane helix</keyword>
<dbReference type="InterPro" id="IPR033946">
    <property type="entry name" value="Ubiquinol_oxase_su3_dom"/>
</dbReference>
<feature type="region of interest" description="Disordered" evidence="8">
    <location>
        <begin position="1"/>
        <end position="21"/>
    </location>
</feature>
<feature type="transmembrane region" description="Helical" evidence="9">
    <location>
        <begin position="32"/>
        <end position="53"/>
    </location>
</feature>
<name>A0A1I6NQD8_9BACL</name>
<evidence type="ECO:0000256" key="5">
    <source>
        <dbReference type="ARBA" id="ARBA00022989"/>
    </source>
</evidence>
<evidence type="ECO:0000256" key="1">
    <source>
        <dbReference type="ARBA" id="ARBA00004651"/>
    </source>
</evidence>
<protein>
    <submittedName>
        <fullName evidence="11">Cytochrome c oxidase subunit 3</fullName>
    </submittedName>
</protein>
<reference evidence="12" key="1">
    <citation type="submission" date="2016-10" db="EMBL/GenBank/DDBJ databases">
        <authorList>
            <person name="Varghese N."/>
            <person name="Submissions S."/>
        </authorList>
    </citation>
    <scope>NUCLEOTIDE SEQUENCE [LARGE SCALE GENOMIC DNA]</scope>
    <source>
        <strain evidence="12">DSM 45789</strain>
    </source>
</reference>
<keyword evidence="4 7" id="KW-0812">Transmembrane</keyword>
<keyword evidence="6 9" id="KW-0472">Membrane</keyword>
<dbReference type="InterPro" id="IPR000298">
    <property type="entry name" value="Cyt_c_oxidase-like_su3"/>
</dbReference>
<comment type="similarity">
    <text evidence="2 7">Belongs to the cytochrome c oxidase subunit 3 family.</text>
</comment>
<evidence type="ECO:0000313" key="11">
    <source>
        <dbReference type="EMBL" id="SFS30080.1"/>
    </source>
</evidence>
<dbReference type="Pfam" id="PF00510">
    <property type="entry name" value="COX3"/>
    <property type="match status" value="1"/>
</dbReference>
<feature type="transmembrane region" description="Helical" evidence="9">
    <location>
        <begin position="105"/>
        <end position="123"/>
    </location>
</feature>
<feature type="transmembrane region" description="Helical" evidence="9">
    <location>
        <begin position="143"/>
        <end position="167"/>
    </location>
</feature>
<evidence type="ECO:0000256" key="4">
    <source>
        <dbReference type="ARBA" id="ARBA00022692"/>
    </source>
</evidence>
<evidence type="ECO:0000256" key="9">
    <source>
        <dbReference type="SAM" id="Phobius"/>
    </source>
</evidence>
<dbReference type="Proteomes" id="UP000198660">
    <property type="component" value="Unassembled WGS sequence"/>
</dbReference>
<evidence type="ECO:0000259" key="10">
    <source>
        <dbReference type="PROSITE" id="PS50253"/>
    </source>
</evidence>
<evidence type="ECO:0000256" key="3">
    <source>
        <dbReference type="ARBA" id="ARBA00022475"/>
    </source>
</evidence>
<feature type="transmembrane region" description="Helical" evidence="9">
    <location>
        <begin position="73"/>
        <end position="93"/>
    </location>
</feature>
<dbReference type="PROSITE" id="PS50253">
    <property type="entry name" value="COX3"/>
    <property type="match status" value="1"/>
</dbReference>
<keyword evidence="3" id="KW-1003">Cell membrane</keyword>
<evidence type="ECO:0000256" key="6">
    <source>
        <dbReference type="ARBA" id="ARBA00023136"/>
    </source>
</evidence>
<evidence type="ECO:0000313" key="12">
    <source>
        <dbReference type="Proteomes" id="UP000198660"/>
    </source>
</evidence>
<dbReference type="GO" id="GO:0019646">
    <property type="term" value="P:aerobic electron transport chain"/>
    <property type="evidence" value="ECO:0007669"/>
    <property type="project" value="InterPro"/>
</dbReference>
<organism evidence="11 12">
    <name type="scientific">Marininema halotolerans</name>
    <dbReference type="NCBI Taxonomy" id="1155944"/>
    <lineage>
        <taxon>Bacteria</taxon>
        <taxon>Bacillati</taxon>
        <taxon>Bacillota</taxon>
        <taxon>Bacilli</taxon>
        <taxon>Bacillales</taxon>
        <taxon>Thermoactinomycetaceae</taxon>
        <taxon>Marininema</taxon>
    </lineage>
</organism>
<dbReference type="InterPro" id="IPR035973">
    <property type="entry name" value="Cyt_c_oxidase_su3-like_sf"/>
</dbReference>
<dbReference type="OrthoDB" id="9810850at2"/>
<dbReference type="GO" id="GO:0005886">
    <property type="term" value="C:plasma membrane"/>
    <property type="evidence" value="ECO:0007669"/>
    <property type="project" value="UniProtKB-SubCell"/>
</dbReference>
<feature type="transmembrane region" description="Helical" evidence="9">
    <location>
        <begin position="187"/>
        <end position="207"/>
    </location>
</feature>
<dbReference type="SUPFAM" id="SSF81452">
    <property type="entry name" value="Cytochrome c oxidase subunit III-like"/>
    <property type="match status" value="1"/>
</dbReference>
<dbReference type="EMBL" id="FPAA01000001">
    <property type="protein sequence ID" value="SFS30080.1"/>
    <property type="molecule type" value="Genomic_DNA"/>
</dbReference>
<comment type="subcellular location">
    <subcellularLocation>
        <location evidence="1 7">Cell membrane</location>
        <topology evidence="1 7">Multi-pass membrane protein</topology>
    </subcellularLocation>
</comment>